<dbReference type="NCBIfam" id="TIGR03723">
    <property type="entry name" value="T6A_TsaD_YgjD"/>
    <property type="match status" value="1"/>
</dbReference>
<feature type="binding site" evidence="6">
    <location>
        <position position="182"/>
    </location>
    <ligand>
        <name>substrate</name>
    </ligand>
</feature>
<evidence type="ECO:0000256" key="6">
    <source>
        <dbReference type="HAMAP-Rule" id="MF_01445"/>
    </source>
</evidence>
<dbReference type="InterPro" id="IPR043129">
    <property type="entry name" value="ATPase_NBD"/>
</dbReference>
<evidence type="ECO:0000259" key="7">
    <source>
        <dbReference type="Pfam" id="PF00814"/>
    </source>
</evidence>
<evidence type="ECO:0000256" key="1">
    <source>
        <dbReference type="ARBA" id="ARBA00022679"/>
    </source>
</evidence>
<dbReference type="HAMAP" id="MF_01445">
    <property type="entry name" value="TsaD"/>
    <property type="match status" value="1"/>
</dbReference>
<dbReference type="PROSITE" id="PS01016">
    <property type="entry name" value="GLYCOPROTEASE"/>
    <property type="match status" value="1"/>
</dbReference>
<dbReference type="Pfam" id="PF00814">
    <property type="entry name" value="TsaD"/>
    <property type="match status" value="1"/>
</dbReference>
<dbReference type="InterPro" id="IPR017860">
    <property type="entry name" value="Peptidase_M22_CS"/>
</dbReference>
<evidence type="ECO:0000256" key="2">
    <source>
        <dbReference type="ARBA" id="ARBA00022694"/>
    </source>
</evidence>
<dbReference type="Proteomes" id="UP000185490">
    <property type="component" value="Chromosome"/>
</dbReference>
<dbReference type="PRINTS" id="PR00789">
    <property type="entry name" value="OSIALOPTASE"/>
</dbReference>
<evidence type="ECO:0000313" key="8">
    <source>
        <dbReference type="EMBL" id="APT73642.1"/>
    </source>
</evidence>
<feature type="binding site" evidence="6">
    <location>
        <position position="110"/>
    </location>
    <ligand>
        <name>Fe cation</name>
        <dbReference type="ChEBI" id="CHEBI:24875"/>
    </ligand>
</feature>
<dbReference type="InterPro" id="IPR022450">
    <property type="entry name" value="TsaD"/>
</dbReference>
<feature type="binding site" evidence="6">
    <location>
        <position position="268"/>
    </location>
    <ligand>
        <name>substrate</name>
    </ligand>
</feature>
<evidence type="ECO:0000256" key="3">
    <source>
        <dbReference type="ARBA" id="ARBA00022723"/>
    </source>
</evidence>
<keyword evidence="3 6" id="KW-0479">Metal-binding</keyword>
<dbReference type="InterPro" id="IPR017861">
    <property type="entry name" value="KAE1/TsaD"/>
</dbReference>
<feature type="binding site" evidence="6">
    <location>
        <position position="114"/>
    </location>
    <ligand>
        <name>Fe cation</name>
        <dbReference type="ChEBI" id="CHEBI:24875"/>
    </ligand>
</feature>
<organism evidence="8 9">
    <name type="scientific">Thermosipho melanesiensis</name>
    <dbReference type="NCBI Taxonomy" id="46541"/>
    <lineage>
        <taxon>Bacteria</taxon>
        <taxon>Thermotogati</taxon>
        <taxon>Thermotogota</taxon>
        <taxon>Thermotogae</taxon>
        <taxon>Thermotogales</taxon>
        <taxon>Fervidobacteriaceae</taxon>
        <taxon>Thermosipho</taxon>
    </lineage>
</organism>
<dbReference type="InterPro" id="IPR000905">
    <property type="entry name" value="Gcp-like_dom"/>
</dbReference>
<accession>A0ABN4UXF0</accession>
<keyword evidence="8" id="KW-0418">Kinase</keyword>
<dbReference type="NCBIfam" id="TIGR00329">
    <property type="entry name" value="gcp_kae1"/>
    <property type="match status" value="1"/>
</dbReference>
<keyword evidence="9" id="KW-1185">Reference proteome</keyword>
<feature type="binding site" evidence="6">
    <location>
        <begin position="133"/>
        <end position="137"/>
    </location>
    <ligand>
        <name>substrate</name>
    </ligand>
</feature>
<comment type="similarity">
    <text evidence="6">Belongs to the KAE1 / TsaD family.</text>
</comment>
<keyword evidence="1 6" id="KW-0808">Transferase</keyword>
<dbReference type="GO" id="GO:0016301">
    <property type="term" value="F:kinase activity"/>
    <property type="evidence" value="ECO:0007669"/>
    <property type="project" value="UniProtKB-KW"/>
</dbReference>
<dbReference type="PANTHER" id="PTHR11735">
    <property type="entry name" value="TRNA N6-ADENOSINE THREONYLCARBAMOYLTRANSFERASE"/>
    <property type="match status" value="1"/>
</dbReference>
<comment type="function">
    <text evidence="6">Required for the formation of a threonylcarbamoyl group on adenosine at position 37 (t(6)A37) in tRNAs that read codons beginning with adenine. Is involved in the transfer of the threonylcarbamoyl moiety of threonylcarbamoyl-AMP (TC-AMP) to the N6 group of A37, together with TsaE and TsaB. TsaD likely plays a direct catalytic role in this reaction.</text>
</comment>
<feature type="domain" description="Gcp-like" evidence="7">
    <location>
        <begin position="22"/>
        <end position="302"/>
    </location>
</feature>
<feature type="binding site" evidence="6">
    <location>
        <position position="165"/>
    </location>
    <ligand>
        <name>substrate</name>
    </ligand>
</feature>
<dbReference type="Gene3D" id="3.30.420.40">
    <property type="match status" value="2"/>
</dbReference>
<dbReference type="RefSeq" id="WP_012056852.1">
    <property type="nucleotide sequence ID" value="NZ_CP007389.1"/>
</dbReference>
<feature type="binding site" evidence="6">
    <location>
        <position position="296"/>
    </location>
    <ligand>
        <name>Fe cation</name>
        <dbReference type="ChEBI" id="CHEBI:24875"/>
    </ligand>
</feature>
<keyword evidence="6" id="KW-0963">Cytoplasm</keyword>
<comment type="subcellular location">
    <subcellularLocation>
        <location evidence="6">Cytoplasm</location>
    </subcellularLocation>
</comment>
<evidence type="ECO:0000256" key="4">
    <source>
        <dbReference type="ARBA" id="ARBA00023315"/>
    </source>
</evidence>
<gene>
    <name evidence="6" type="primary">tsaD</name>
    <name evidence="8" type="ORF">BW47_03385</name>
</gene>
<keyword evidence="2 6" id="KW-0819">tRNA processing</keyword>
<proteinExistence type="inferred from homology"/>
<sequence length="325" mass="35154">MIVLGIETSCDETAVAVLENEKILSSVVSSQIDVHKKFGGVVPEIAARHHLSNLPVVFKNALSQAKISLNDIDLISVTYGPGLIGALLVGISFAKGLSLKLNKPLIGINHIVGHVYANYLTYPNLKPPFIVLMVSGGHTEILHIQNEKIEVLGKTLDDAAGEAFDKVARILGLGYPGGPEIEKIAQYGNDKAFNFPKPLYDSKDYNFSFSGLKTAVLYTIKKLDKIPKEDVAASFQRAVTDILLHKTFKAAKDKKINTVVLAGGVAANKYLRTKALEISKKEGIILLIPPIEFCTDNAAMIAIAGYKLFDGTSDLNIDAMPNLNL</sequence>
<name>A0ABN4UXF0_9BACT</name>
<dbReference type="EMBL" id="CP007389">
    <property type="protein sequence ID" value="APT73642.1"/>
    <property type="molecule type" value="Genomic_DNA"/>
</dbReference>
<reference evidence="8 9" key="1">
    <citation type="submission" date="2014-02" db="EMBL/GenBank/DDBJ databases">
        <title>Diversity of Thermotogales isolates from hydrothermal vents.</title>
        <authorList>
            <person name="Haverkamp T.H.A."/>
            <person name="Lossouarn J."/>
            <person name="Geslin C."/>
            <person name="Nesbo C.L."/>
        </authorList>
    </citation>
    <scope>NUCLEOTIDE SEQUENCE [LARGE SCALE GENOMIC DNA]</scope>
    <source>
        <strain evidence="8 9">431</strain>
    </source>
</reference>
<feature type="binding site" evidence="6">
    <location>
        <position position="178"/>
    </location>
    <ligand>
        <name>substrate</name>
    </ligand>
</feature>
<evidence type="ECO:0000256" key="5">
    <source>
        <dbReference type="ARBA" id="ARBA00048117"/>
    </source>
</evidence>
<dbReference type="CDD" id="cd24133">
    <property type="entry name" value="ASKHA_NBD_TsaD_bac"/>
    <property type="match status" value="1"/>
</dbReference>
<keyword evidence="6" id="KW-0408">Iron</keyword>
<comment type="cofactor">
    <cofactor evidence="6">
        <name>Fe(2+)</name>
        <dbReference type="ChEBI" id="CHEBI:29033"/>
    </cofactor>
    <text evidence="6">Binds 1 Fe(2+) ion per subunit.</text>
</comment>
<protein>
    <recommendedName>
        <fullName evidence="6">tRNA N6-adenosine threonylcarbamoyltransferase</fullName>
        <ecNumber evidence="6">2.3.1.234</ecNumber>
    </recommendedName>
    <alternativeName>
        <fullName evidence="6">N6-L-threonylcarbamoyladenine synthase</fullName>
        <shortName evidence="6">t(6)A synthase</shortName>
    </alternativeName>
    <alternativeName>
        <fullName evidence="6">t(6)A37 threonylcarbamoyladenosine biosynthesis protein TsaD</fullName>
    </alternativeName>
    <alternativeName>
        <fullName evidence="6">tRNA threonylcarbamoyladenosine biosynthesis protein TsaD</fullName>
    </alternativeName>
</protein>
<dbReference type="PANTHER" id="PTHR11735:SF6">
    <property type="entry name" value="TRNA N6-ADENOSINE THREONYLCARBAMOYLTRANSFERASE, MITOCHONDRIAL"/>
    <property type="match status" value="1"/>
</dbReference>
<evidence type="ECO:0000313" key="9">
    <source>
        <dbReference type="Proteomes" id="UP000185490"/>
    </source>
</evidence>
<dbReference type="SUPFAM" id="SSF53067">
    <property type="entry name" value="Actin-like ATPase domain"/>
    <property type="match status" value="2"/>
</dbReference>
<dbReference type="EC" id="2.3.1.234" evidence="6"/>
<keyword evidence="4 6" id="KW-0012">Acyltransferase</keyword>
<comment type="catalytic activity">
    <reaction evidence="5 6">
        <text>L-threonylcarbamoyladenylate + adenosine(37) in tRNA = N(6)-L-threonylcarbamoyladenosine(37) in tRNA + AMP + H(+)</text>
        <dbReference type="Rhea" id="RHEA:37059"/>
        <dbReference type="Rhea" id="RHEA-COMP:10162"/>
        <dbReference type="Rhea" id="RHEA-COMP:10163"/>
        <dbReference type="ChEBI" id="CHEBI:15378"/>
        <dbReference type="ChEBI" id="CHEBI:73682"/>
        <dbReference type="ChEBI" id="CHEBI:74411"/>
        <dbReference type="ChEBI" id="CHEBI:74418"/>
        <dbReference type="ChEBI" id="CHEBI:456215"/>
        <dbReference type="EC" id="2.3.1.234"/>
    </reaction>
</comment>